<dbReference type="InterPro" id="IPR029068">
    <property type="entry name" value="Glyas_Bleomycin-R_OHBP_Dase"/>
</dbReference>
<dbReference type="InterPro" id="IPR004360">
    <property type="entry name" value="Glyas_Fos-R_dOase_dom"/>
</dbReference>
<reference evidence="2 3" key="1">
    <citation type="submission" date="2023-03" db="EMBL/GenBank/DDBJ databases">
        <title>Isolation and description of six Streptomyces strains from soil environments, able to metabolize different microbial glucans.</title>
        <authorList>
            <person name="Widen T."/>
            <person name="Larsbrink J."/>
        </authorList>
    </citation>
    <scope>NUCLEOTIDE SEQUENCE [LARGE SCALE GENOMIC DNA]</scope>
    <source>
        <strain evidence="2 3">Alt2</strain>
    </source>
</reference>
<dbReference type="RefSeq" id="WP_306105865.1">
    <property type="nucleotide sequence ID" value="NZ_CP120988.1"/>
</dbReference>
<protein>
    <submittedName>
        <fullName evidence="2">VOC family protein</fullName>
    </submittedName>
</protein>
<evidence type="ECO:0000313" key="3">
    <source>
        <dbReference type="Proteomes" id="UP001235744"/>
    </source>
</evidence>
<gene>
    <name evidence="2" type="ORF">P8A19_05310</name>
</gene>
<feature type="domain" description="VOC" evidence="1">
    <location>
        <begin position="10"/>
        <end position="124"/>
    </location>
</feature>
<dbReference type="InterPro" id="IPR052164">
    <property type="entry name" value="Anthracycline_SecMetBiosynth"/>
</dbReference>
<sequence>MKLTAPVPGGPCWIELSTSDVPAAKSFYTALFGWQTETDPREEAGGYTMAHLGDARVAALSPVYRPGQPPAWTVSFAVEDADATARKATAAGGSLLAGPMDVFEEGRFAVLADPSGAVFSLWQGRAFAGADLFNEPGTLGWTELATRESAPALAFYPDLLGWTVKASETYPQWGIDGEDFGGLLTMDENIPAEVPPHWLPYIAVADVDAAAATALGGGGDLLMPPTDIASNRRIAVVRDPQGAVFGIYRAVDEG</sequence>
<dbReference type="InterPro" id="IPR037523">
    <property type="entry name" value="VOC_core"/>
</dbReference>
<dbReference type="EMBL" id="CP120988">
    <property type="protein sequence ID" value="WLQ54890.1"/>
    <property type="molecule type" value="Genomic_DNA"/>
</dbReference>
<evidence type="ECO:0000259" key="1">
    <source>
        <dbReference type="PROSITE" id="PS51819"/>
    </source>
</evidence>
<evidence type="ECO:0000313" key="2">
    <source>
        <dbReference type="EMBL" id="WLQ54890.1"/>
    </source>
</evidence>
<dbReference type="Proteomes" id="UP001235744">
    <property type="component" value="Chromosome"/>
</dbReference>
<dbReference type="PANTHER" id="PTHR33993:SF14">
    <property type="entry name" value="GB|AAF24581.1"/>
    <property type="match status" value="1"/>
</dbReference>
<dbReference type="CDD" id="cd07247">
    <property type="entry name" value="SgaA_N_like"/>
    <property type="match status" value="1"/>
</dbReference>
<dbReference type="SUPFAM" id="SSF54593">
    <property type="entry name" value="Glyoxalase/Bleomycin resistance protein/Dihydroxybiphenyl dioxygenase"/>
    <property type="match status" value="2"/>
</dbReference>
<name>A0ABY9II21_9ACTN</name>
<keyword evidence="3" id="KW-1185">Reference proteome</keyword>
<dbReference type="PANTHER" id="PTHR33993">
    <property type="entry name" value="GLYOXALASE-RELATED"/>
    <property type="match status" value="1"/>
</dbReference>
<organism evidence="2 3">
    <name type="scientific">Streptomyces poriferorum</name>
    <dbReference type="NCBI Taxonomy" id="2798799"/>
    <lineage>
        <taxon>Bacteria</taxon>
        <taxon>Bacillati</taxon>
        <taxon>Actinomycetota</taxon>
        <taxon>Actinomycetes</taxon>
        <taxon>Kitasatosporales</taxon>
        <taxon>Streptomycetaceae</taxon>
        <taxon>Streptomyces</taxon>
    </lineage>
</organism>
<dbReference type="PROSITE" id="PS51819">
    <property type="entry name" value="VOC"/>
    <property type="match status" value="2"/>
</dbReference>
<accession>A0ABY9II21</accession>
<dbReference type="Gene3D" id="3.10.180.10">
    <property type="entry name" value="2,3-Dihydroxybiphenyl 1,2-Dioxygenase, domain 1"/>
    <property type="match status" value="2"/>
</dbReference>
<proteinExistence type="predicted"/>
<dbReference type="Pfam" id="PF00903">
    <property type="entry name" value="Glyoxalase"/>
    <property type="match status" value="2"/>
</dbReference>
<feature type="domain" description="VOC" evidence="1">
    <location>
        <begin position="138"/>
        <end position="250"/>
    </location>
</feature>